<protein>
    <submittedName>
        <fullName evidence="1">Uncharacterized protein</fullName>
    </submittedName>
</protein>
<accession>A0A7X9SKR9</accession>
<sequence length="66" mass="7889">MDISRRNKNYAVVPVSKEIMMDDSKITSCIQDASLKDERSQRKFEERNIKFRFSLFELAYLEQLLI</sequence>
<dbReference type="Proteomes" id="UP000587880">
    <property type="component" value="Unassembled WGS sequence"/>
</dbReference>
<evidence type="ECO:0000313" key="2">
    <source>
        <dbReference type="Proteomes" id="UP000587880"/>
    </source>
</evidence>
<proteinExistence type="predicted"/>
<evidence type="ECO:0000313" key="1">
    <source>
        <dbReference type="EMBL" id="NMF03675.1"/>
    </source>
</evidence>
<dbReference type="EMBL" id="JABAGD010000003">
    <property type="protein sequence ID" value="NMF03675.1"/>
    <property type="molecule type" value="Genomic_DNA"/>
</dbReference>
<comment type="caution">
    <text evidence="1">The sequence shown here is derived from an EMBL/GenBank/DDBJ whole genome shotgun (WGS) entry which is preliminary data.</text>
</comment>
<organism evidence="1 2">
    <name type="scientific">Clostridium beijerinckii</name>
    <name type="common">Clostridium MP</name>
    <dbReference type="NCBI Taxonomy" id="1520"/>
    <lineage>
        <taxon>Bacteria</taxon>
        <taxon>Bacillati</taxon>
        <taxon>Bacillota</taxon>
        <taxon>Clostridia</taxon>
        <taxon>Eubacteriales</taxon>
        <taxon>Clostridiaceae</taxon>
        <taxon>Clostridium</taxon>
    </lineage>
</organism>
<name>A0A7X9SKR9_CLOBE</name>
<gene>
    <name evidence="1" type="ORF">HF849_02750</name>
</gene>
<dbReference type="AlphaFoldDB" id="A0A7X9SKR9"/>
<dbReference type="RefSeq" id="WP_168981025.1">
    <property type="nucleotide sequence ID" value="NZ_JABAGD010000003.1"/>
</dbReference>
<reference evidence="1 2" key="1">
    <citation type="submission" date="2020-04" db="EMBL/GenBank/DDBJ databases">
        <authorList>
            <person name="Hitch T.C.A."/>
            <person name="Wylensek D."/>
            <person name="Clavel T."/>
        </authorList>
    </citation>
    <scope>NUCLEOTIDE SEQUENCE [LARGE SCALE GENOMIC DNA]</scope>
    <source>
        <strain evidence="1 2">WB01_NA02</strain>
    </source>
</reference>